<reference evidence="4 5" key="1">
    <citation type="journal article" date="2014" name="PLoS Genet.">
        <title>Phylogenetically driven sequencing of extremely halophilic archaea reveals strategies for static and dynamic osmo-response.</title>
        <authorList>
            <person name="Becker E.A."/>
            <person name="Seitzer P.M."/>
            <person name="Tritt A."/>
            <person name="Larsen D."/>
            <person name="Krusor M."/>
            <person name="Yao A.I."/>
            <person name="Wu D."/>
            <person name="Madern D."/>
            <person name="Eisen J.A."/>
            <person name="Darling A.E."/>
            <person name="Facciotti M.T."/>
        </authorList>
    </citation>
    <scope>NUCLEOTIDE SEQUENCE [LARGE SCALE GENOMIC DNA]</scope>
    <source>
        <strain evidence="4 5">GA33</strain>
    </source>
</reference>
<feature type="compositionally biased region" description="Polar residues" evidence="1">
    <location>
        <begin position="21"/>
        <end position="34"/>
    </location>
</feature>
<feature type="transmembrane region" description="Helical" evidence="2">
    <location>
        <begin position="96"/>
        <end position="115"/>
    </location>
</feature>
<evidence type="ECO:0000256" key="2">
    <source>
        <dbReference type="SAM" id="Phobius"/>
    </source>
</evidence>
<gene>
    <name evidence="4" type="ORF">C496_10916</name>
</gene>
<organism evidence="4 5">
    <name type="scientific">Natronorubrum tibetense GA33</name>
    <dbReference type="NCBI Taxonomy" id="1114856"/>
    <lineage>
        <taxon>Archaea</taxon>
        <taxon>Methanobacteriati</taxon>
        <taxon>Methanobacteriota</taxon>
        <taxon>Stenosarchaea group</taxon>
        <taxon>Halobacteria</taxon>
        <taxon>Halobacteriales</taxon>
        <taxon>Natrialbaceae</taxon>
        <taxon>Natronorubrum</taxon>
    </lineage>
</organism>
<dbReference type="PATRIC" id="fig|1114856.3.peg.2273"/>
<feature type="transmembrane region" description="Helical" evidence="2">
    <location>
        <begin position="54"/>
        <end position="76"/>
    </location>
</feature>
<dbReference type="OrthoDB" id="307104at2157"/>
<dbReference type="STRING" id="1114856.GCA_000383975_02606"/>
<keyword evidence="5" id="KW-1185">Reference proteome</keyword>
<sequence>MTDTPTKPETQLETETEQVTDQPDQWTDARTPSPDSAAGTDAVLESDSDRIKRYLAWGALGVCSLLAVFALIQFYGSATDAIELWVDPNYQPLMHAAFNLIVLLASLIGVSLLVTELSEG</sequence>
<dbReference type="EMBL" id="AOHW01000030">
    <property type="protein sequence ID" value="ELY40814.1"/>
    <property type="molecule type" value="Genomic_DNA"/>
</dbReference>
<keyword evidence="2" id="KW-0812">Transmembrane</keyword>
<evidence type="ECO:0000313" key="4">
    <source>
        <dbReference type="EMBL" id="ELY40814.1"/>
    </source>
</evidence>
<proteinExistence type="predicted"/>
<dbReference type="RefSeq" id="WP_006090014.1">
    <property type="nucleotide sequence ID" value="NZ_AOHW01000030.1"/>
</dbReference>
<dbReference type="AlphaFoldDB" id="L9VUF6"/>
<evidence type="ECO:0000313" key="5">
    <source>
        <dbReference type="Proteomes" id="UP000011599"/>
    </source>
</evidence>
<dbReference type="Proteomes" id="UP000011599">
    <property type="component" value="Unassembled WGS sequence"/>
</dbReference>
<accession>L9VUF6</accession>
<evidence type="ECO:0000256" key="1">
    <source>
        <dbReference type="SAM" id="MobiDB-lite"/>
    </source>
</evidence>
<feature type="compositionally biased region" description="Low complexity" evidence="1">
    <location>
        <begin position="1"/>
        <end position="11"/>
    </location>
</feature>
<protein>
    <recommendedName>
        <fullName evidence="3">DUF8060 domain-containing protein</fullName>
    </recommendedName>
</protein>
<feature type="region of interest" description="Disordered" evidence="1">
    <location>
        <begin position="1"/>
        <end position="44"/>
    </location>
</feature>
<keyword evidence="2" id="KW-1133">Transmembrane helix</keyword>
<dbReference type="eggNOG" id="arCOG03925">
    <property type="taxonomic scope" value="Archaea"/>
</dbReference>
<comment type="caution">
    <text evidence="4">The sequence shown here is derived from an EMBL/GenBank/DDBJ whole genome shotgun (WGS) entry which is preliminary data.</text>
</comment>
<keyword evidence="2" id="KW-0472">Membrane</keyword>
<feature type="domain" description="DUF8060" evidence="3">
    <location>
        <begin position="2"/>
        <end position="118"/>
    </location>
</feature>
<name>L9VUF6_9EURY</name>
<dbReference type="Pfam" id="PF26256">
    <property type="entry name" value="DUF8060"/>
    <property type="match status" value="1"/>
</dbReference>
<dbReference type="InterPro" id="IPR058373">
    <property type="entry name" value="DUF8060"/>
</dbReference>
<evidence type="ECO:0000259" key="3">
    <source>
        <dbReference type="Pfam" id="PF26256"/>
    </source>
</evidence>